<comment type="caution">
    <text evidence="1">The sequence shown here is derived from an EMBL/GenBank/DDBJ whole genome shotgun (WGS) entry which is preliminary data.</text>
</comment>
<gene>
    <name evidence="1" type="ORF">EZS28_055067</name>
</gene>
<reference evidence="1 2" key="1">
    <citation type="submission" date="2019-03" db="EMBL/GenBank/DDBJ databases">
        <title>Single cell metagenomics reveals metabolic interactions within the superorganism composed of flagellate Streblomastix strix and complex community of Bacteroidetes bacteria on its surface.</title>
        <authorList>
            <person name="Treitli S.C."/>
            <person name="Kolisko M."/>
            <person name="Husnik F."/>
            <person name="Keeling P."/>
            <person name="Hampl V."/>
        </authorList>
    </citation>
    <scope>NUCLEOTIDE SEQUENCE [LARGE SCALE GENOMIC DNA]</scope>
    <source>
        <strain evidence="1">ST1C</strain>
    </source>
</reference>
<name>A0A5J4Q9Q5_9EUKA</name>
<dbReference type="InterPro" id="IPR012337">
    <property type="entry name" value="RNaseH-like_sf"/>
</dbReference>
<evidence type="ECO:0000313" key="2">
    <source>
        <dbReference type="Proteomes" id="UP000324800"/>
    </source>
</evidence>
<dbReference type="OrthoDB" id="5988713at2759"/>
<dbReference type="EMBL" id="SNRW01046539">
    <property type="protein sequence ID" value="KAA6317634.1"/>
    <property type="molecule type" value="Genomic_DNA"/>
</dbReference>
<feature type="non-terminal residue" evidence="1">
    <location>
        <position position="1"/>
    </location>
</feature>
<dbReference type="SUPFAM" id="SSF53098">
    <property type="entry name" value="Ribonuclease H-like"/>
    <property type="match status" value="1"/>
</dbReference>
<dbReference type="Proteomes" id="UP000324800">
    <property type="component" value="Unassembled WGS sequence"/>
</dbReference>
<proteinExistence type="predicted"/>
<protein>
    <submittedName>
        <fullName evidence="1">Uncharacterized protein</fullName>
    </submittedName>
</protein>
<organism evidence="1 2">
    <name type="scientific">Streblomastix strix</name>
    <dbReference type="NCBI Taxonomy" id="222440"/>
    <lineage>
        <taxon>Eukaryota</taxon>
        <taxon>Metamonada</taxon>
        <taxon>Preaxostyla</taxon>
        <taxon>Oxymonadida</taxon>
        <taxon>Streblomastigidae</taxon>
        <taxon>Streblomastix</taxon>
    </lineage>
</organism>
<evidence type="ECO:0000313" key="1">
    <source>
        <dbReference type="EMBL" id="KAA6317634.1"/>
    </source>
</evidence>
<sequence length="122" mass="14347">PVVGFNSAHFDTIFVLPYLTSIKWHITNYLGDFSHIKQVEVQHKITGVRIQFLDAELFVTKMKLKDFVKDFGKKSNKRSYNKGIFPYTAFNTTNYDEVLNITEPFEQDQFFQRVNLTKAIKF</sequence>
<dbReference type="AlphaFoldDB" id="A0A5J4Q9Q5"/>
<accession>A0A5J4Q9Q5</accession>